<keyword evidence="6" id="KW-1185">Reference proteome</keyword>
<proteinExistence type="predicted"/>
<evidence type="ECO:0000256" key="3">
    <source>
        <dbReference type="ARBA" id="ARBA00023163"/>
    </source>
</evidence>
<evidence type="ECO:0000313" key="5">
    <source>
        <dbReference type="EMBL" id="EFH12359.1"/>
    </source>
</evidence>
<dbReference type="HOGENOM" id="CLU_017584_5_2_5"/>
<evidence type="ECO:0000256" key="2">
    <source>
        <dbReference type="ARBA" id="ARBA00023125"/>
    </source>
</evidence>
<dbReference type="Gene3D" id="1.20.120.530">
    <property type="entry name" value="GntR ligand-binding domain-like"/>
    <property type="match status" value="1"/>
</dbReference>
<organism evidence="5 6">
    <name type="scientific">Pseudoroseomonas cervicalis ATCC 49957</name>
    <dbReference type="NCBI Taxonomy" id="525371"/>
    <lineage>
        <taxon>Bacteria</taxon>
        <taxon>Pseudomonadati</taxon>
        <taxon>Pseudomonadota</taxon>
        <taxon>Alphaproteobacteria</taxon>
        <taxon>Acetobacterales</taxon>
        <taxon>Roseomonadaceae</taxon>
        <taxon>Roseomonas</taxon>
    </lineage>
</organism>
<dbReference type="InterPro" id="IPR000524">
    <property type="entry name" value="Tscrpt_reg_HTH_GntR"/>
</dbReference>
<feature type="domain" description="HTH gntR-type" evidence="4">
    <location>
        <begin position="8"/>
        <end position="75"/>
    </location>
</feature>
<dbReference type="InterPro" id="IPR008920">
    <property type="entry name" value="TF_FadR/GntR_C"/>
</dbReference>
<dbReference type="Proteomes" id="UP000005324">
    <property type="component" value="Unassembled WGS sequence"/>
</dbReference>
<gene>
    <name evidence="5" type="ORF">HMPREF0731_1407</name>
</gene>
<keyword evidence="3" id="KW-0804">Transcription</keyword>
<dbReference type="Pfam" id="PF00392">
    <property type="entry name" value="GntR"/>
    <property type="match status" value="1"/>
</dbReference>
<dbReference type="InterPro" id="IPR036390">
    <property type="entry name" value="WH_DNA-bd_sf"/>
</dbReference>
<evidence type="ECO:0000259" key="4">
    <source>
        <dbReference type="PROSITE" id="PS50949"/>
    </source>
</evidence>
<evidence type="ECO:0000256" key="1">
    <source>
        <dbReference type="ARBA" id="ARBA00023015"/>
    </source>
</evidence>
<dbReference type="SUPFAM" id="SSF46785">
    <property type="entry name" value="Winged helix' DNA-binding domain"/>
    <property type="match status" value="1"/>
</dbReference>
<dbReference type="Pfam" id="PF07729">
    <property type="entry name" value="FCD"/>
    <property type="match status" value="1"/>
</dbReference>
<sequence>MTDPLLPSRSADRVHEQVKAMAITYRLRPGERINEVELARLLGVSRTPLREALNRLAAEGFLSATAHRGYSVPPLDPAQVMALYEYRAVLETGALRLACLRASDAALAGLAAFAERSRDAPEGDRQALRLLALDEEFHERLAALSGNAEMLRALRALNERIRFLRWIDMREGRRGETQQEHLDILARLAARDAEAACRRMQRHIARRMDQIGATIRAGFAEIHTGNAMAEAAGLPADPPFPTAHPSQEKE</sequence>
<dbReference type="InterPro" id="IPR011711">
    <property type="entry name" value="GntR_C"/>
</dbReference>
<dbReference type="InterPro" id="IPR036388">
    <property type="entry name" value="WH-like_DNA-bd_sf"/>
</dbReference>
<keyword evidence="2" id="KW-0238">DNA-binding</keyword>
<protein>
    <submittedName>
        <fullName evidence="5">FCD domain protein</fullName>
    </submittedName>
</protein>
<reference evidence="5 6" key="1">
    <citation type="submission" date="2010-04" db="EMBL/GenBank/DDBJ databases">
        <authorList>
            <person name="Qin X."/>
            <person name="Bachman B."/>
            <person name="Battles P."/>
            <person name="Bell A."/>
            <person name="Bess C."/>
            <person name="Bickham C."/>
            <person name="Chaboub L."/>
            <person name="Chen D."/>
            <person name="Coyle M."/>
            <person name="Deiros D.R."/>
            <person name="Dinh H."/>
            <person name="Forbes L."/>
            <person name="Fowler G."/>
            <person name="Francisco L."/>
            <person name="Fu Q."/>
            <person name="Gubbala S."/>
            <person name="Hale W."/>
            <person name="Han Y."/>
            <person name="Hemphill L."/>
            <person name="Highlander S.K."/>
            <person name="Hirani K."/>
            <person name="Hogues M."/>
            <person name="Jackson L."/>
            <person name="Jakkamsetti A."/>
            <person name="Javaid M."/>
            <person name="Jiang H."/>
            <person name="Korchina V."/>
            <person name="Kovar C."/>
            <person name="Lara F."/>
            <person name="Lee S."/>
            <person name="Mata R."/>
            <person name="Mathew T."/>
            <person name="Moen C."/>
            <person name="Morales K."/>
            <person name="Munidasa M."/>
            <person name="Nazareth L."/>
            <person name="Ngo R."/>
            <person name="Nguyen L."/>
            <person name="Okwuonu G."/>
            <person name="Ongeri F."/>
            <person name="Patil S."/>
            <person name="Petrosino J."/>
            <person name="Pham C."/>
            <person name="Pham P."/>
            <person name="Pu L.-L."/>
            <person name="Puazo M."/>
            <person name="Raj R."/>
            <person name="Reid J."/>
            <person name="Rouhana J."/>
            <person name="Saada N."/>
            <person name="Shang Y."/>
            <person name="Simmons D."/>
            <person name="Thornton R."/>
            <person name="Warren J."/>
            <person name="Weissenberger G."/>
            <person name="Zhang J."/>
            <person name="Zhang L."/>
            <person name="Zhou C."/>
            <person name="Zhu D."/>
            <person name="Muzny D."/>
            <person name="Worley K."/>
            <person name="Gibbs R."/>
        </authorList>
    </citation>
    <scope>NUCLEOTIDE SEQUENCE [LARGE SCALE GENOMIC DNA]</scope>
    <source>
        <strain evidence="5 6">ATCC 49957</strain>
    </source>
</reference>
<dbReference type="EMBL" id="ADVL01000234">
    <property type="protein sequence ID" value="EFH12359.1"/>
    <property type="molecule type" value="Genomic_DNA"/>
</dbReference>
<dbReference type="SUPFAM" id="SSF48008">
    <property type="entry name" value="GntR ligand-binding domain-like"/>
    <property type="match status" value="1"/>
</dbReference>
<dbReference type="GO" id="GO:0003700">
    <property type="term" value="F:DNA-binding transcription factor activity"/>
    <property type="evidence" value="ECO:0007669"/>
    <property type="project" value="InterPro"/>
</dbReference>
<name>D5RJZ7_9PROT</name>
<dbReference type="Gene3D" id="1.10.10.10">
    <property type="entry name" value="Winged helix-like DNA-binding domain superfamily/Winged helix DNA-binding domain"/>
    <property type="match status" value="1"/>
</dbReference>
<dbReference type="CDD" id="cd07377">
    <property type="entry name" value="WHTH_GntR"/>
    <property type="match status" value="1"/>
</dbReference>
<dbReference type="SMART" id="SM00345">
    <property type="entry name" value="HTH_GNTR"/>
    <property type="match status" value="1"/>
</dbReference>
<comment type="caution">
    <text evidence="5">The sequence shown here is derived from an EMBL/GenBank/DDBJ whole genome shotgun (WGS) entry which is preliminary data.</text>
</comment>
<dbReference type="PANTHER" id="PTHR43537">
    <property type="entry name" value="TRANSCRIPTIONAL REGULATOR, GNTR FAMILY"/>
    <property type="match status" value="1"/>
</dbReference>
<keyword evidence="1" id="KW-0805">Transcription regulation</keyword>
<evidence type="ECO:0000313" key="6">
    <source>
        <dbReference type="Proteomes" id="UP000005324"/>
    </source>
</evidence>
<dbReference type="SMART" id="SM00895">
    <property type="entry name" value="FCD"/>
    <property type="match status" value="1"/>
</dbReference>
<dbReference type="PANTHER" id="PTHR43537:SF45">
    <property type="entry name" value="GNTR FAMILY REGULATORY PROTEIN"/>
    <property type="match status" value="1"/>
</dbReference>
<dbReference type="GO" id="GO:0003677">
    <property type="term" value="F:DNA binding"/>
    <property type="evidence" value="ECO:0007669"/>
    <property type="project" value="UniProtKB-KW"/>
</dbReference>
<dbReference type="PROSITE" id="PS50949">
    <property type="entry name" value="HTH_GNTR"/>
    <property type="match status" value="1"/>
</dbReference>
<dbReference type="PRINTS" id="PR00035">
    <property type="entry name" value="HTHGNTR"/>
</dbReference>
<accession>D5RJZ7</accession>
<dbReference type="AlphaFoldDB" id="D5RJZ7"/>
<dbReference type="RefSeq" id="WP_007005256.1">
    <property type="nucleotide sequence ID" value="NZ_GG770781.1"/>
</dbReference>